<feature type="region of interest" description="Disordered" evidence="1">
    <location>
        <begin position="106"/>
        <end position="129"/>
    </location>
</feature>
<dbReference type="RefSeq" id="WP_175502935.1">
    <property type="nucleotide sequence ID" value="NZ_CP054840.1"/>
</dbReference>
<feature type="compositionally biased region" description="Basic and acidic residues" evidence="1">
    <location>
        <begin position="17"/>
        <end position="27"/>
    </location>
</feature>
<evidence type="ECO:0000313" key="2">
    <source>
        <dbReference type="EMBL" id="QKV52033.1"/>
    </source>
</evidence>
<organism evidence="2 3">
    <name type="scientific">Comamonas antarctica</name>
    <dbReference type="NCBI Taxonomy" id="2743470"/>
    <lineage>
        <taxon>Bacteria</taxon>
        <taxon>Pseudomonadati</taxon>
        <taxon>Pseudomonadota</taxon>
        <taxon>Betaproteobacteria</taxon>
        <taxon>Burkholderiales</taxon>
        <taxon>Comamonadaceae</taxon>
        <taxon>Comamonas</taxon>
    </lineage>
</organism>
<dbReference type="EMBL" id="CP054840">
    <property type="protein sequence ID" value="QKV52033.1"/>
    <property type="molecule type" value="Genomic_DNA"/>
</dbReference>
<name>A0A6N1X138_9BURK</name>
<protein>
    <submittedName>
        <fullName evidence="2">Uncharacterized protein</fullName>
    </submittedName>
</protein>
<evidence type="ECO:0000313" key="3">
    <source>
        <dbReference type="Proteomes" id="UP000509579"/>
    </source>
</evidence>
<dbReference type="Proteomes" id="UP000509579">
    <property type="component" value="Chromosome"/>
</dbReference>
<dbReference type="AlphaFoldDB" id="A0A6N1X138"/>
<evidence type="ECO:0000256" key="1">
    <source>
        <dbReference type="SAM" id="MobiDB-lite"/>
    </source>
</evidence>
<sequence length="146" mass="15238">MIFTNNLANNASPSSNERPKPIDRRYEPEEIIDAAVRRVLGNSSAKPTATPGTDSIRDMVVNTLQVGGISTEGKSDSQMLDEYMDLVRKGAQAAQATAANSHAAGDFAGYDLNQPAGNAPAAPVVAGNSGQKAAAGEFDGYDLNKL</sequence>
<feature type="compositionally biased region" description="Low complexity" evidence="1">
    <location>
        <begin position="1"/>
        <end position="16"/>
    </location>
</feature>
<feature type="region of interest" description="Disordered" evidence="1">
    <location>
        <begin position="1"/>
        <end position="27"/>
    </location>
</feature>
<dbReference type="KEGG" id="aant:HUK68_03460"/>
<feature type="compositionally biased region" description="Low complexity" evidence="1">
    <location>
        <begin position="115"/>
        <end position="128"/>
    </location>
</feature>
<reference evidence="2 3" key="1">
    <citation type="submission" date="2020-06" db="EMBL/GenBank/DDBJ databases">
        <title>Acidovorax antarctica sp. nov., isolated from Corinth ice sheet soil, Antarctic Fields Peninsula.</title>
        <authorList>
            <person name="Xu Q."/>
            <person name="Peng F."/>
        </authorList>
    </citation>
    <scope>NUCLEOTIDE SEQUENCE [LARGE SCALE GENOMIC DNA]</scope>
    <source>
        <strain evidence="2 3">16-35-5</strain>
    </source>
</reference>
<keyword evidence="3" id="KW-1185">Reference proteome</keyword>
<gene>
    <name evidence="2" type="ORF">HUK68_03460</name>
</gene>
<accession>A0A6N1X138</accession>
<proteinExistence type="predicted"/>